<name>A0A6J7CE30_9ZZZZ</name>
<dbReference type="EMBL" id="CAFBLK010000010">
    <property type="protein sequence ID" value="CAB4856000.1"/>
    <property type="molecule type" value="Genomic_DNA"/>
</dbReference>
<dbReference type="SUPFAM" id="SSF54593">
    <property type="entry name" value="Glyoxalase/Bleomycin resistance protein/Dihydroxybiphenyl dioxygenase"/>
    <property type="match status" value="1"/>
</dbReference>
<dbReference type="Pfam" id="PF00903">
    <property type="entry name" value="Glyoxalase"/>
    <property type="match status" value="1"/>
</dbReference>
<dbReference type="InterPro" id="IPR004360">
    <property type="entry name" value="Glyas_Fos-R_dOase_dom"/>
</dbReference>
<protein>
    <submittedName>
        <fullName evidence="2">Unannotated protein</fullName>
    </submittedName>
</protein>
<organism evidence="2">
    <name type="scientific">freshwater metagenome</name>
    <dbReference type="NCBI Taxonomy" id="449393"/>
    <lineage>
        <taxon>unclassified sequences</taxon>
        <taxon>metagenomes</taxon>
        <taxon>ecological metagenomes</taxon>
    </lineage>
</organism>
<feature type="domain" description="VOC" evidence="1">
    <location>
        <begin position="1"/>
        <end position="103"/>
    </location>
</feature>
<evidence type="ECO:0000259" key="1">
    <source>
        <dbReference type="PROSITE" id="PS51819"/>
    </source>
</evidence>
<proteinExistence type="predicted"/>
<dbReference type="Gene3D" id="3.10.180.10">
    <property type="entry name" value="2,3-Dihydroxybiphenyl 1,2-Dioxygenase, domain 1"/>
    <property type="match status" value="1"/>
</dbReference>
<evidence type="ECO:0000313" key="2">
    <source>
        <dbReference type="EMBL" id="CAB4856000.1"/>
    </source>
</evidence>
<dbReference type="InterPro" id="IPR029068">
    <property type="entry name" value="Glyas_Bleomycin-R_OHBP_Dase"/>
</dbReference>
<accession>A0A6J7CE30</accession>
<sequence>MLGFPLVEIFENRDYVGSMHFFFDIGEGNLLAFFDFPGLGLGEIVEAHGGLQHLAISMTPENFEAAKLRVEAAGIEYRGPDLGVKNSIYMRDPDGIQIEILSHPLLDTNFA</sequence>
<dbReference type="PROSITE" id="PS51819">
    <property type="entry name" value="VOC"/>
    <property type="match status" value="1"/>
</dbReference>
<dbReference type="AlphaFoldDB" id="A0A6J7CE30"/>
<dbReference type="InterPro" id="IPR037523">
    <property type="entry name" value="VOC_core"/>
</dbReference>
<gene>
    <name evidence="2" type="ORF">UFOPK3317_00112</name>
</gene>
<reference evidence="2" key="1">
    <citation type="submission" date="2020-05" db="EMBL/GenBank/DDBJ databases">
        <authorList>
            <person name="Chiriac C."/>
            <person name="Salcher M."/>
            <person name="Ghai R."/>
            <person name="Kavagutti S V."/>
        </authorList>
    </citation>
    <scope>NUCLEOTIDE SEQUENCE</scope>
</reference>